<dbReference type="Gene3D" id="1.10.8.10">
    <property type="entry name" value="DNA helicase RuvA subunit, C-terminal domain"/>
    <property type="match status" value="1"/>
</dbReference>
<protein>
    <submittedName>
        <fullName evidence="3">UBA domain protein</fullName>
    </submittedName>
</protein>
<dbReference type="Pfam" id="PF19026">
    <property type="entry name" value="UBA_HYPK"/>
    <property type="match status" value="1"/>
</dbReference>
<name>S7W7N9_SPRLO</name>
<proteinExistence type="predicted"/>
<keyword evidence="1" id="KW-0175">Coiled coil</keyword>
<dbReference type="HOGENOM" id="CLU_146475_0_0_1"/>
<accession>S7W7N9</accession>
<dbReference type="EMBL" id="ATCN01000505">
    <property type="protein sequence ID" value="EPR78885.1"/>
    <property type="molecule type" value="Genomic_DNA"/>
</dbReference>
<dbReference type="CDD" id="cd14278">
    <property type="entry name" value="UBA_NAC_like"/>
    <property type="match status" value="1"/>
</dbReference>
<reference evidence="4" key="1">
    <citation type="journal article" date="2013" name="PLoS Genet.">
        <title>The genome of Spraguea lophii and the basis of host-microsporidian interactions.</title>
        <authorList>
            <person name="Campbell S.E."/>
            <person name="Williams T.A."/>
            <person name="Yousuf A."/>
            <person name="Soanes D.M."/>
            <person name="Paszkiewicz K.H."/>
            <person name="Williams B.A.P."/>
        </authorList>
    </citation>
    <scope>NUCLEOTIDE SEQUENCE [LARGE SCALE GENOMIC DNA]</scope>
    <source>
        <strain evidence="4">42_110</strain>
    </source>
</reference>
<dbReference type="STRING" id="1358809.S7W7N9"/>
<dbReference type="AlphaFoldDB" id="S7W7N9"/>
<evidence type="ECO:0000256" key="1">
    <source>
        <dbReference type="SAM" id="Coils"/>
    </source>
</evidence>
<organism evidence="3 4">
    <name type="scientific">Spraguea lophii (strain 42_110)</name>
    <name type="common">Microsporidian parasite</name>
    <dbReference type="NCBI Taxonomy" id="1358809"/>
    <lineage>
        <taxon>Eukaryota</taxon>
        <taxon>Fungi</taxon>
        <taxon>Fungi incertae sedis</taxon>
        <taxon>Microsporidia</taxon>
        <taxon>Spragueidae</taxon>
        <taxon>Spraguea</taxon>
    </lineage>
</organism>
<dbReference type="FunCoup" id="S7W7N9">
    <property type="interactions" value="189"/>
</dbReference>
<dbReference type="OMA" id="TDESHIH"/>
<gene>
    <name evidence="3" type="ORF">SLOPH_2017</name>
</gene>
<feature type="domain" description="Nascent polypeptide-associated complex subunit alpha-like UBA" evidence="2">
    <location>
        <begin position="107"/>
        <end position="143"/>
    </location>
</feature>
<dbReference type="Proteomes" id="UP000014978">
    <property type="component" value="Unassembled WGS sequence"/>
</dbReference>
<evidence type="ECO:0000313" key="3">
    <source>
        <dbReference type="EMBL" id="EPR78885.1"/>
    </source>
</evidence>
<keyword evidence="4" id="KW-1185">Reference proteome</keyword>
<dbReference type="InParanoid" id="S7W7N9"/>
<dbReference type="OrthoDB" id="3169036at2759"/>
<evidence type="ECO:0000313" key="4">
    <source>
        <dbReference type="Proteomes" id="UP000014978"/>
    </source>
</evidence>
<sequence length="148" mass="17253">MSRTLSAIEEETIKKLESTLNIERITNIKNFSVVRHGKKLNMHDPVIFKVEGLNEYIAFGDLTVQFDIEQLKKQLLKMQEQKQQEETLEEKQNEVEEIEPVEFDAEKLKEEDITLIMEQQGVTREKAIKTLVDANYDVVSAMVKIQEK</sequence>
<dbReference type="InterPro" id="IPR044034">
    <property type="entry name" value="NAC-like_UBA"/>
</dbReference>
<comment type="caution">
    <text evidence="3">The sequence shown here is derived from an EMBL/GenBank/DDBJ whole genome shotgun (WGS) entry which is preliminary data.</text>
</comment>
<dbReference type="VEuPathDB" id="MicrosporidiaDB:SLOPH_2017"/>
<evidence type="ECO:0000259" key="2">
    <source>
        <dbReference type="Pfam" id="PF19026"/>
    </source>
</evidence>
<feature type="coiled-coil region" evidence="1">
    <location>
        <begin position="68"/>
        <end position="98"/>
    </location>
</feature>